<keyword evidence="9" id="KW-0472">Membrane</keyword>
<evidence type="ECO:0000313" key="12">
    <source>
        <dbReference type="EMBL" id="KAL1129548.1"/>
    </source>
</evidence>
<dbReference type="GO" id="GO:0006914">
    <property type="term" value="P:autophagy"/>
    <property type="evidence" value="ECO:0007669"/>
    <property type="project" value="UniProtKB-KW"/>
</dbReference>
<evidence type="ECO:0000256" key="11">
    <source>
        <dbReference type="ARBA" id="ARBA00024615"/>
    </source>
</evidence>
<keyword evidence="7" id="KW-0072">Autophagy</keyword>
<evidence type="ECO:0000256" key="2">
    <source>
        <dbReference type="ARBA" id="ARBA00004623"/>
    </source>
</evidence>
<dbReference type="Proteomes" id="UP001558652">
    <property type="component" value="Unassembled WGS sequence"/>
</dbReference>
<evidence type="ECO:0000256" key="6">
    <source>
        <dbReference type="ARBA" id="ARBA00022824"/>
    </source>
</evidence>
<dbReference type="GO" id="GO:0006869">
    <property type="term" value="P:lipid transport"/>
    <property type="evidence" value="ECO:0007669"/>
    <property type="project" value="UniProtKB-KW"/>
</dbReference>
<comment type="similarity">
    <text evidence="3">Belongs to the ATG2 family.</text>
</comment>
<reference evidence="12 13" key="1">
    <citation type="submission" date="2024-07" db="EMBL/GenBank/DDBJ databases">
        <title>Chromosome-level genome assembly of the water stick insect Ranatra chinensis (Heteroptera: Nepidae).</title>
        <authorList>
            <person name="Liu X."/>
        </authorList>
    </citation>
    <scope>NUCLEOTIDE SEQUENCE [LARGE SCALE GENOMIC DNA]</scope>
    <source>
        <strain evidence="12">Cailab_2021Rc</strain>
        <tissue evidence="12">Muscle</tissue>
    </source>
</reference>
<comment type="subcellular location">
    <subcellularLocation>
        <location evidence="1">Endoplasmic reticulum membrane</location>
        <topology evidence="1">Peripheral membrane protein</topology>
    </subcellularLocation>
    <subcellularLocation>
        <location evidence="2">Preautophagosomal structure membrane</location>
        <topology evidence="2">Peripheral membrane protein</topology>
    </subcellularLocation>
</comment>
<keyword evidence="5" id="KW-0813">Transport</keyword>
<organism evidence="12 13">
    <name type="scientific">Ranatra chinensis</name>
    <dbReference type="NCBI Taxonomy" id="642074"/>
    <lineage>
        <taxon>Eukaryota</taxon>
        <taxon>Metazoa</taxon>
        <taxon>Ecdysozoa</taxon>
        <taxon>Arthropoda</taxon>
        <taxon>Hexapoda</taxon>
        <taxon>Insecta</taxon>
        <taxon>Pterygota</taxon>
        <taxon>Neoptera</taxon>
        <taxon>Paraneoptera</taxon>
        <taxon>Hemiptera</taxon>
        <taxon>Heteroptera</taxon>
        <taxon>Panheteroptera</taxon>
        <taxon>Nepomorpha</taxon>
        <taxon>Nepidae</taxon>
        <taxon>Ranatrinae</taxon>
        <taxon>Ranatra</taxon>
    </lineage>
</organism>
<evidence type="ECO:0000256" key="8">
    <source>
        <dbReference type="ARBA" id="ARBA00023055"/>
    </source>
</evidence>
<proteinExistence type="inferred from homology"/>
<keyword evidence="6" id="KW-0256">Endoplasmic reticulum</keyword>
<keyword evidence="13" id="KW-1185">Reference proteome</keyword>
<comment type="catalytic activity">
    <reaction evidence="11">
        <text>a 1,2-diacyl-sn-glycero-3-phosphoethanolamine(in) = a 1,2-diacyl-sn-glycero-3-phosphoethanolamine(out)</text>
        <dbReference type="Rhea" id="RHEA:38895"/>
        <dbReference type="ChEBI" id="CHEBI:64612"/>
    </reaction>
</comment>
<protein>
    <recommendedName>
        <fullName evidence="4">Autophagy-related protein 2</fullName>
    </recommendedName>
</protein>
<gene>
    <name evidence="12" type="ORF">AAG570_012493</name>
</gene>
<sequence>MTHGPLAGLLMGLGQLSCLQLKLKRISHRHGILGLDKLVTFVASEWLQDIKKNQLPSLIGGVGPMHSLVQLFQGIRDLFWLPIEQYQKDGRIVRGLQRGANSFTTSTAMAALELTARIVQAIQSVAETAFDMLSPGPSVRRLRGKKGKRQHRYSQPADIREGVANAYILVKEGLGETAETLVRIASEEAEQKGAVGAVGGVLRQIPPTVVAPIILASAATSNLLGGVRSQLAPDVRREASLKWRTDDT</sequence>
<evidence type="ECO:0000256" key="4">
    <source>
        <dbReference type="ARBA" id="ARBA00018070"/>
    </source>
</evidence>
<comment type="catalytic activity">
    <reaction evidence="10">
        <text>a 1,2-diacyl-sn-glycero-3-phospho-L-serine(in) = a 1,2-diacyl-sn-glycero-3-phospho-L-serine(out)</text>
        <dbReference type="Rhea" id="RHEA:38663"/>
        <dbReference type="ChEBI" id="CHEBI:57262"/>
    </reaction>
</comment>
<dbReference type="Pfam" id="PF13329">
    <property type="entry name" value="ATG2_CAD"/>
    <property type="match status" value="1"/>
</dbReference>
<accession>A0ABD0Z097</accession>
<keyword evidence="8" id="KW-0445">Lipid transport</keyword>
<name>A0ABD0Z097_9HEMI</name>
<dbReference type="PANTHER" id="PTHR13190">
    <property type="entry name" value="AUTOPHAGY-RELATED 2, ISOFORM A"/>
    <property type="match status" value="1"/>
</dbReference>
<evidence type="ECO:0000256" key="10">
    <source>
        <dbReference type="ARBA" id="ARBA00024479"/>
    </source>
</evidence>
<comment type="caution">
    <text evidence="12">The sequence shown here is derived from an EMBL/GenBank/DDBJ whole genome shotgun (WGS) entry which is preliminary data.</text>
</comment>
<dbReference type="GO" id="GO:0005789">
    <property type="term" value="C:endoplasmic reticulum membrane"/>
    <property type="evidence" value="ECO:0007669"/>
    <property type="project" value="UniProtKB-SubCell"/>
</dbReference>
<dbReference type="GO" id="GO:0034045">
    <property type="term" value="C:phagophore assembly site membrane"/>
    <property type="evidence" value="ECO:0007669"/>
    <property type="project" value="UniProtKB-SubCell"/>
</dbReference>
<dbReference type="EMBL" id="JBFDAA010000008">
    <property type="protein sequence ID" value="KAL1129548.1"/>
    <property type="molecule type" value="Genomic_DNA"/>
</dbReference>
<evidence type="ECO:0000256" key="1">
    <source>
        <dbReference type="ARBA" id="ARBA00004406"/>
    </source>
</evidence>
<evidence type="ECO:0000256" key="7">
    <source>
        <dbReference type="ARBA" id="ARBA00023006"/>
    </source>
</evidence>
<dbReference type="PANTHER" id="PTHR13190:SF1">
    <property type="entry name" value="AUTOPHAGY-RELATED 2, ISOFORM A"/>
    <property type="match status" value="1"/>
</dbReference>
<evidence type="ECO:0000256" key="5">
    <source>
        <dbReference type="ARBA" id="ARBA00022448"/>
    </source>
</evidence>
<dbReference type="InterPro" id="IPR026849">
    <property type="entry name" value="ATG2"/>
</dbReference>
<evidence type="ECO:0000256" key="9">
    <source>
        <dbReference type="ARBA" id="ARBA00023136"/>
    </source>
</evidence>
<evidence type="ECO:0000313" key="13">
    <source>
        <dbReference type="Proteomes" id="UP001558652"/>
    </source>
</evidence>
<dbReference type="AlphaFoldDB" id="A0ABD0Z097"/>
<evidence type="ECO:0000256" key="3">
    <source>
        <dbReference type="ARBA" id="ARBA00009714"/>
    </source>
</evidence>